<organism evidence="2 3">
    <name type="scientific">Parasedimentitalea huanghaiensis</name>
    <dbReference type="NCBI Taxonomy" id="2682100"/>
    <lineage>
        <taxon>Bacteria</taxon>
        <taxon>Pseudomonadati</taxon>
        <taxon>Pseudomonadota</taxon>
        <taxon>Alphaproteobacteria</taxon>
        <taxon>Rhodobacterales</taxon>
        <taxon>Paracoccaceae</taxon>
        <taxon>Parasedimentitalea</taxon>
    </lineage>
</organism>
<accession>A0A6L6WGZ7</accession>
<keyword evidence="1" id="KW-0732">Signal</keyword>
<keyword evidence="3" id="KW-1185">Reference proteome</keyword>
<sequence>MTLAQSYRRTAKAVLVVLALTGLAGCAMDKEDEVRAQIGDWVSLGDTSYFKSSMSCTAGVFEVEGVRITSLISKARSVATGMTLLKSGEAVAFDVKGLSPNAVSEQIMTKDLPQGLGVLSSGVAGKGCMDELTKNAYLRALLDPEAVLMFDPNGNVMAVLDRRNERLFFSRGTV</sequence>
<evidence type="ECO:0000313" key="2">
    <source>
        <dbReference type="EMBL" id="MVO16974.1"/>
    </source>
</evidence>
<comment type="caution">
    <text evidence="2">The sequence shown here is derived from an EMBL/GenBank/DDBJ whole genome shotgun (WGS) entry which is preliminary data.</text>
</comment>
<evidence type="ECO:0008006" key="4">
    <source>
        <dbReference type="Google" id="ProtNLM"/>
    </source>
</evidence>
<dbReference type="AlphaFoldDB" id="A0A6L6WGZ7"/>
<name>A0A6L6WGZ7_9RHOB</name>
<dbReference type="EMBL" id="WQLV01000008">
    <property type="protein sequence ID" value="MVO16974.1"/>
    <property type="molecule type" value="Genomic_DNA"/>
</dbReference>
<reference evidence="2 3" key="1">
    <citation type="submission" date="2019-12" db="EMBL/GenBank/DDBJ databases">
        <authorList>
            <person name="Zhang Y.-J."/>
        </authorList>
    </citation>
    <scope>NUCLEOTIDE SEQUENCE [LARGE SCALE GENOMIC DNA]</scope>
    <source>
        <strain evidence="2 3">CY05</strain>
    </source>
</reference>
<proteinExistence type="predicted"/>
<feature type="chain" id="PRO_5027119976" description="Lipoprotein" evidence="1">
    <location>
        <begin position="30"/>
        <end position="174"/>
    </location>
</feature>
<protein>
    <recommendedName>
        <fullName evidence="4">Lipoprotein</fullName>
    </recommendedName>
</protein>
<gene>
    <name evidence="2" type="ORF">GO984_14245</name>
</gene>
<evidence type="ECO:0000256" key="1">
    <source>
        <dbReference type="SAM" id="SignalP"/>
    </source>
</evidence>
<dbReference type="RefSeq" id="WP_157023204.1">
    <property type="nucleotide sequence ID" value="NZ_WQLV01000008.1"/>
</dbReference>
<evidence type="ECO:0000313" key="3">
    <source>
        <dbReference type="Proteomes" id="UP000478892"/>
    </source>
</evidence>
<dbReference type="Proteomes" id="UP000478892">
    <property type="component" value="Unassembled WGS sequence"/>
</dbReference>
<feature type="signal peptide" evidence="1">
    <location>
        <begin position="1"/>
        <end position="29"/>
    </location>
</feature>